<accession>A0A845F1C0</accession>
<proteinExistence type="predicted"/>
<dbReference type="Proteomes" id="UP000447833">
    <property type="component" value="Unassembled WGS sequence"/>
</dbReference>
<dbReference type="EMBL" id="WMEY01000004">
    <property type="protein sequence ID" value="MYL64558.1"/>
    <property type="molecule type" value="Genomic_DNA"/>
</dbReference>
<evidence type="ECO:0000313" key="2">
    <source>
        <dbReference type="Proteomes" id="UP000447833"/>
    </source>
</evidence>
<evidence type="ECO:0000313" key="1">
    <source>
        <dbReference type="EMBL" id="MYL64558.1"/>
    </source>
</evidence>
<reference evidence="1 2" key="1">
    <citation type="submission" date="2019-11" db="EMBL/GenBank/DDBJ databases">
        <title>Genome sequences of 17 halophilic strains isolated from different environments.</title>
        <authorList>
            <person name="Furrow R.E."/>
        </authorList>
    </citation>
    <scope>NUCLEOTIDE SEQUENCE [LARGE SCALE GENOMIC DNA]</scope>
    <source>
        <strain evidence="1 2">22506_14_FS</strain>
    </source>
</reference>
<dbReference type="RefSeq" id="WP_160919997.1">
    <property type="nucleotide sequence ID" value="NZ_WMEY01000004.1"/>
</dbReference>
<organism evidence="1 2">
    <name type="scientific">Guptibacillus hwajinpoensis</name>
    <dbReference type="NCBI Taxonomy" id="208199"/>
    <lineage>
        <taxon>Bacteria</taxon>
        <taxon>Bacillati</taxon>
        <taxon>Bacillota</taxon>
        <taxon>Bacilli</taxon>
        <taxon>Bacillales</taxon>
        <taxon>Guptibacillaceae</taxon>
        <taxon>Guptibacillus</taxon>
    </lineage>
</organism>
<gene>
    <name evidence="1" type="ORF">GLW07_14465</name>
</gene>
<name>A0A845F1C0_9BACL</name>
<dbReference type="AlphaFoldDB" id="A0A845F1C0"/>
<comment type="caution">
    <text evidence="1">The sequence shown here is derived from an EMBL/GenBank/DDBJ whole genome shotgun (WGS) entry which is preliminary data.</text>
</comment>
<protein>
    <submittedName>
        <fullName evidence="1">Uncharacterized protein</fullName>
    </submittedName>
</protein>
<sequence length="100" mass="11882">MNIIKRKADVEVLLKDFEQLAEFDQVGQKHYMVYEDTERNGLCTLMKYKNSSFSIHCKGASYCDEEERFLKSAELIHYLWKRRKAVNAVLRDSMKERIEA</sequence>